<protein>
    <submittedName>
        <fullName evidence="1">Uncharacterized protein</fullName>
    </submittedName>
</protein>
<dbReference type="AlphaFoldDB" id="A0A0F8XY36"/>
<evidence type="ECO:0000313" key="1">
    <source>
        <dbReference type="EMBL" id="KKK66210.1"/>
    </source>
</evidence>
<proteinExistence type="predicted"/>
<gene>
    <name evidence="1" type="ORF">LCGC14_2966350</name>
</gene>
<comment type="caution">
    <text evidence="1">The sequence shown here is derived from an EMBL/GenBank/DDBJ whole genome shotgun (WGS) entry which is preliminary data.</text>
</comment>
<sequence length="60" mass="6911">MSKFNCDCGTQLSDVGCPCYHQGFIITDAFSMDEVDDLLEGFQDEEQEVFFCYILDNARR</sequence>
<accession>A0A0F8XY36</accession>
<dbReference type="EMBL" id="LAZR01060186">
    <property type="protein sequence ID" value="KKK66210.1"/>
    <property type="molecule type" value="Genomic_DNA"/>
</dbReference>
<reference evidence="1" key="1">
    <citation type="journal article" date="2015" name="Nature">
        <title>Complex archaea that bridge the gap between prokaryotes and eukaryotes.</title>
        <authorList>
            <person name="Spang A."/>
            <person name="Saw J.H."/>
            <person name="Jorgensen S.L."/>
            <person name="Zaremba-Niedzwiedzka K."/>
            <person name="Martijn J."/>
            <person name="Lind A.E."/>
            <person name="van Eijk R."/>
            <person name="Schleper C."/>
            <person name="Guy L."/>
            <person name="Ettema T.J."/>
        </authorList>
    </citation>
    <scope>NUCLEOTIDE SEQUENCE</scope>
</reference>
<organism evidence="1">
    <name type="scientific">marine sediment metagenome</name>
    <dbReference type="NCBI Taxonomy" id="412755"/>
    <lineage>
        <taxon>unclassified sequences</taxon>
        <taxon>metagenomes</taxon>
        <taxon>ecological metagenomes</taxon>
    </lineage>
</organism>
<feature type="non-terminal residue" evidence="1">
    <location>
        <position position="60"/>
    </location>
</feature>
<name>A0A0F8XY36_9ZZZZ</name>